<accession>A0ABT9FG63</accession>
<evidence type="ECO:0000313" key="2">
    <source>
        <dbReference type="Proteomes" id="UP001177212"/>
    </source>
</evidence>
<keyword evidence="2" id="KW-1185">Reference proteome</keyword>
<evidence type="ECO:0000313" key="1">
    <source>
        <dbReference type="EMBL" id="MDP2565770.1"/>
    </source>
</evidence>
<dbReference type="RefSeq" id="WP_305472495.1">
    <property type="nucleotide sequence ID" value="NZ_JAUYVT010000014.1"/>
</dbReference>
<dbReference type="EMBL" id="JAUYVT010000014">
    <property type="protein sequence ID" value="MDP2565770.1"/>
    <property type="molecule type" value="Genomic_DNA"/>
</dbReference>
<proteinExistence type="predicted"/>
<organism evidence="1 2">
    <name type="scientific">Pseudoalteromonas marina</name>
    <dbReference type="NCBI Taxonomy" id="267375"/>
    <lineage>
        <taxon>Bacteria</taxon>
        <taxon>Pseudomonadati</taxon>
        <taxon>Pseudomonadota</taxon>
        <taxon>Gammaproteobacteria</taxon>
        <taxon>Alteromonadales</taxon>
        <taxon>Pseudoalteromonadaceae</taxon>
        <taxon>Pseudoalteromonas</taxon>
    </lineage>
</organism>
<reference evidence="1" key="1">
    <citation type="submission" date="2023-07" db="EMBL/GenBank/DDBJ databases">
        <title>Genome content predicts the carbon catabolic preferences of heterotrophic bacteria.</title>
        <authorList>
            <person name="Gralka M."/>
        </authorList>
    </citation>
    <scope>NUCLEOTIDE SEQUENCE</scope>
    <source>
        <strain evidence="1">4G09</strain>
    </source>
</reference>
<comment type="caution">
    <text evidence="1">The sequence shown here is derived from an EMBL/GenBank/DDBJ whole genome shotgun (WGS) entry which is preliminary data.</text>
</comment>
<evidence type="ECO:0008006" key="3">
    <source>
        <dbReference type="Google" id="ProtNLM"/>
    </source>
</evidence>
<sequence>MTRLILIFLLFFLVGCGDNVNEKASKGLSVSVVNELKKLKVDSITICKISSVGGFLMPKTYRLGVFEGESCVFTGFSDPLVTFDVSRTKLRYYGGLTLKFSGAAYDVYVNDEVKSIPYSDFKKSLAHYLNLFIKAKKEGDAIEKSWL</sequence>
<protein>
    <recommendedName>
        <fullName evidence="3">Lipoprotein</fullName>
    </recommendedName>
</protein>
<gene>
    <name evidence="1" type="ORF">Q8W34_14080</name>
</gene>
<dbReference type="Proteomes" id="UP001177212">
    <property type="component" value="Unassembled WGS sequence"/>
</dbReference>
<name>A0ABT9FG63_9GAMM</name>
<dbReference type="PROSITE" id="PS51257">
    <property type="entry name" value="PROKAR_LIPOPROTEIN"/>
    <property type="match status" value="1"/>
</dbReference>